<evidence type="ECO:0000256" key="7">
    <source>
        <dbReference type="PROSITE-ProRule" id="PRU00042"/>
    </source>
</evidence>
<proteinExistence type="predicted"/>
<sequence>MKCEYIEEVEAISELLPLGIAVSALEPLSLPFIKEEIKNEPDCHATHHILESNNEAVVHYIIKPETPSIVPASGVCGEFELKEELCIDESSIINSENKIKAFIENFTNEINKNVEFQAKDEQLIHTSFLYKETIIYQKDGKNNKCDDYIKSYGKNINPEPHLIVYNEKNSHNCEVCGKCFKTNGELNTHLVIHDEQTTYKCDVCGKYFKIKHQLRVHLITHGDHRPHKCDVFGKRLNKSLIKSHCITHVTATLVAISLLIENKVPTNVVFVANVSKPRALLNFISLLTMNKENTNNEIVSRATQYILESNNEAVDHYIIKPETASIVPASRVCGELGLKEELCFDEIRETYYLPKGWYKYNCDDYIKSYTKNIKLKAHILAHSKQKPHKCEFCGKGFKRNVSKIKILLKLIYLFMVTKDFTNINLELILLLMVHTQITNVMFVASVSKIKILLKLIYLFMVNKDLNNFMFVESVSNRNIFLKSIF</sequence>
<dbReference type="SMART" id="SM00355">
    <property type="entry name" value="ZnF_C2H2"/>
    <property type="match status" value="2"/>
</dbReference>
<dbReference type="InterPro" id="IPR013087">
    <property type="entry name" value="Znf_C2H2_type"/>
</dbReference>
<dbReference type="GO" id="GO:0005634">
    <property type="term" value="C:nucleus"/>
    <property type="evidence" value="ECO:0007669"/>
    <property type="project" value="UniProtKB-SubCell"/>
</dbReference>
<dbReference type="FunFam" id="3.30.160.60:FF:000145">
    <property type="entry name" value="Zinc finger protein 574"/>
    <property type="match status" value="1"/>
</dbReference>
<evidence type="ECO:0000256" key="3">
    <source>
        <dbReference type="ARBA" id="ARBA00022737"/>
    </source>
</evidence>
<dbReference type="GO" id="GO:0000981">
    <property type="term" value="F:DNA-binding transcription factor activity, RNA polymerase II-specific"/>
    <property type="evidence" value="ECO:0007669"/>
    <property type="project" value="TreeGrafter"/>
</dbReference>
<dbReference type="Gene3D" id="3.30.160.60">
    <property type="entry name" value="Classic Zinc Finger"/>
    <property type="match status" value="3"/>
</dbReference>
<evidence type="ECO:0000259" key="8">
    <source>
        <dbReference type="PROSITE" id="PS50157"/>
    </source>
</evidence>
<keyword evidence="3" id="KW-0677">Repeat</keyword>
<gene>
    <name evidence="9" type="ORF">TPSB3V08_LOCUS7605</name>
</gene>
<feature type="domain" description="C2H2-type" evidence="8">
    <location>
        <begin position="199"/>
        <end position="226"/>
    </location>
</feature>
<name>A0A7R9DC18_TIMPO</name>
<protein>
    <recommendedName>
        <fullName evidence="8">C2H2-type domain-containing protein</fullName>
    </recommendedName>
</protein>
<dbReference type="AlphaFoldDB" id="A0A7R9DC18"/>
<evidence type="ECO:0000256" key="1">
    <source>
        <dbReference type="ARBA" id="ARBA00004123"/>
    </source>
</evidence>
<keyword evidence="2" id="KW-0479">Metal-binding</keyword>
<dbReference type="Pfam" id="PF00096">
    <property type="entry name" value="zf-C2H2"/>
    <property type="match status" value="2"/>
</dbReference>
<evidence type="ECO:0000313" key="9">
    <source>
        <dbReference type="EMBL" id="CAD7410917.1"/>
    </source>
</evidence>
<keyword evidence="4 7" id="KW-0863">Zinc-finger</keyword>
<feature type="domain" description="C2H2-type" evidence="8">
    <location>
        <begin position="171"/>
        <end position="198"/>
    </location>
</feature>
<comment type="subcellular location">
    <subcellularLocation>
        <location evidence="1">Nucleus</location>
    </subcellularLocation>
</comment>
<dbReference type="EMBL" id="OD005055">
    <property type="protein sequence ID" value="CAD7410917.1"/>
    <property type="molecule type" value="Genomic_DNA"/>
</dbReference>
<keyword evidence="5" id="KW-0862">Zinc</keyword>
<dbReference type="PANTHER" id="PTHR24381:SF393">
    <property type="entry name" value="CHROMATIN-LINKED ADAPTOR FOR MSL PROTEINS, ISOFORM B"/>
    <property type="match status" value="1"/>
</dbReference>
<dbReference type="GO" id="GO:0008270">
    <property type="term" value="F:zinc ion binding"/>
    <property type="evidence" value="ECO:0007669"/>
    <property type="project" value="UniProtKB-KW"/>
</dbReference>
<dbReference type="PROSITE" id="PS00028">
    <property type="entry name" value="ZINC_FINGER_C2H2_1"/>
    <property type="match status" value="2"/>
</dbReference>
<feature type="domain" description="C2H2-type" evidence="8">
    <location>
        <begin position="360"/>
        <end position="387"/>
    </location>
</feature>
<dbReference type="PROSITE" id="PS50157">
    <property type="entry name" value="ZINC_FINGER_C2H2_2"/>
    <property type="match status" value="3"/>
</dbReference>
<organism evidence="9">
    <name type="scientific">Timema poppense</name>
    <name type="common">Walking stick</name>
    <dbReference type="NCBI Taxonomy" id="170557"/>
    <lineage>
        <taxon>Eukaryota</taxon>
        <taxon>Metazoa</taxon>
        <taxon>Ecdysozoa</taxon>
        <taxon>Arthropoda</taxon>
        <taxon>Hexapoda</taxon>
        <taxon>Insecta</taxon>
        <taxon>Pterygota</taxon>
        <taxon>Neoptera</taxon>
        <taxon>Polyneoptera</taxon>
        <taxon>Phasmatodea</taxon>
        <taxon>Timematodea</taxon>
        <taxon>Timematoidea</taxon>
        <taxon>Timematidae</taxon>
        <taxon>Timema</taxon>
    </lineage>
</organism>
<dbReference type="PANTHER" id="PTHR24381">
    <property type="entry name" value="ZINC FINGER PROTEIN"/>
    <property type="match status" value="1"/>
</dbReference>
<keyword evidence="6" id="KW-0539">Nucleus</keyword>
<evidence type="ECO:0000256" key="5">
    <source>
        <dbReference type="ARBA" id="ARBA00022833"/>
    </source>
</evidence>
<evidence type="ECO:0000256" key="4">
    <source>
        <dbReference type="ARBA" id="ARBA00022771"/>
    </source>
</evidence>
<dbReference type="GO" id="GO:0000977">
    <property type="term" value="F:RNA polymerase II transcription regulatory region sequence-specific DNA binding"/>
    <property type="evidence" value="ECO:0007669"/>
    <property type="project" value="TreeGrafter"/>
</dbReference>
<dbReference type="SUPFAM" id="SSF57667">
    <property type="entry name" value="beta-beta-alpha zinc fingers"/>
    <property type="match status" value="3"/>
</dbReference>
<evidence type="ECO:0000256" key="2">
    <source>
        <dbReference type="ARBA" id="ARBA00022723"/>
    </source>
</evidence>
<accession>A0A7R9DC18</accession>
<evidence type="ECO:0000256" key="6">
    <source>
        <dbReference type="ARBA" id="ARBA00023242"/>
    </source>
</evidence>
<dbReference type="InterPro" id="IPR036236">
    <property type="entry name" value="Znf_C2H2_sf"/>
</dbReference>
<reference evidence="9" key="1">
    <citation type="submission" date="2020-11" db="EMBL/GenBank/DDBJ databases">
        <authorList>
            <person name="Tran Van P."/>
        </authorList>
    </citation>
    <scope>NUCLEOTIDE SEQUENCE</scope>
</reference>